<sequence length="967" mass="110211">MNITTRDFLQMLYGKCTEGCITITTLPDSRNEHIPVTELDKAAERIKVLGTSANTYYCVALRQEGLPSSVRGGIGQIHTVVCMVADVDVLGPAHKETALPKTEEEAIAFVNSLKLKPSIIVRSGNGVHAIWPLNEPFIIHNEDEREQIRELSAGFGMYVIAEGRKKGWKLDNVQDVPRMFRAPGSLNFKSNPPKRCEVYSAEEFRYPVTAFKEFKRITEIVEFHAESDLVGPAERMCEKCAFIDYCIENAATLPEPMWHTMISIVAVTEDGQKKVHERSETYPGYSYDQTEEYYERAAKMSRPCSCRYIRDFFGFDCPKEGCGVRAPIVFAYYTIEERVKKLLEEELTVDEALEEKNLQLVRYAREHQPIQYFKLKEKYGKLKIGVRDLEKMLTTTGGKADIHEGGQEFCKALELDGMELNGLVVPKGWEVDMEGVRHIEFLNGVPYTKSAFSALVYISRRMRNVDDEDVKLELAFYGDCRWRKIIVPRGDAMDKSKLVKYANQGLPVTSETSKEAVKYMEAFETSNKTVIPRHRSIERMGWVKNREFFPYHMESRAAYDGAGEESHRIIAAVMPHGDKDKWMEMAATLRTMQAARVMLATSFASVLLQPLQQRPFIFHLWANSRSGKTAVLKAAVSIYGDPNVLLRSYNSTAVGIEHTAGTVRNIPLALDELQSLSLKYENLSRMMYMLGNGIGKMRGDRIGGTQKMQTWCNTILSTGEQPITVQNSMDGENTRVMELYASPIGDTDFSRTVHQTAAENYGFAGQMFMDYLFHEYELEKGTSKLRQAYTNFRDEFVSMYAMLYDKCTSIHLEFVAVLVFADFIASKAVFNAGEEACGAAWEMGFELLEALKKEQKADAVERAWDTVKEWIASNQEHFEVKHLNEVAREPRLGRYEPGEKKTYILPNCLRKMLIDNGFSYEKSIRGFKDRGYVENRQENQRVGKSSVKVIIANIEQAYEYRKASEFF</sequence>
<dbReference type="EMBL" id="ACOP02000091">
    <property type="protein sequence ID" value="EEU95012.1"/>
    <property type="molecule type" value="Genomic_DNA"/>
</dbReference>
<evidence type="ECO:0000259" key="2">
    <source>
        <dbReference type="Pfam" id="PF18662"/>
    </source>
</evidence>
<dbReference type="HOGENOM" id="CLU_308784_0_0_9"/>
<evidence type="ECO:0000313" key="3">
    <source>
        <dbReference type="EMBL" id="EEU95012.1"/>
    </source>
</evidence>
<organism evidence="3 4">
    <name type="scientific">Faecalibacterium duncaniae (strain DSM 17677 / JCM 31915 / A2-165)</name>
    <name type="common">Faecalibacterium prausnitzii</name>
    <dbReference type="NCBI Taxonomy" id="411483"/>
    <lineage>
        <taxon>Bacteria</taxon>
        <taxon>Bacillati</taxon>
        <taxon>Bacillota</taxon>
        <taxon>Clostridia</taxon>
        <taxon>Eubacteriales</taxon>
        <taxon>Oscillospiraceae</taxon>
        <taxon>Faecalibacterium</taxon>
    </lineage>
</organism>
<dbReference type="GeneID" id="90660453"/>
<gene>
    <name evidence="3" type="ORF">FAEPRAA2165_03343</name>
</gene>
<keyword evidence="4" id="KW-1185">Reference proteome</keyword>
<accession>C7HAM8</accession>
<dbReference type="OrthoDB" id="9763644at2"/>
<dbReference type="InterPro" id="IPR009270">
    <property type="entry name" value="DUF927"/>
</dbReference>
<dbReference type="PATRIC" id="fig|411483.3.peg.2635"/>
<dbReference type="AlphaFoldDB" id="C7HAM8"/>
<dbReference type="Proteomes" id="UP000004619">
    <property type="component" value="Unassembled WGS sequence"/>
</dbReference>
<feature type="domain" description="DUF927" evidence="1">
    <location>
        <begin position="450"/>
        <end position="707"/>
    </location>
</feature>
<proteinExistence type="predicted"/>
<dbReference type="eggNOG" id="COG5519">
    <property type="taxonomic scope" value="Bacteria"/>
</dbReference>
<reference evidence="3" key="1">
    <citation type="submission" date="2009-08" db="EMBL/GenBank/DDBJ databases">
        <authorList>
            <person name="Weinstock G."/>
            <person name="Sodergren E."/>
            <person name="Clifton S."/>
            <person name="Fulton L."/>
            <person name="Fulton B."/>
            <person name="Courtney L."/>
            <person name="Fronick C."/>
            <person name="Harrison M."/>
            <person name="Strong C."/>
            <person name="Farmer C."/>
            <person name="Delahaunty K."/>
            <person name="Markovic C."/>
            <person name="Hall O."/>
            <person name="Minx P."/>
            <person name="Tomlinson C."/>
            <person name="Mitreva M."/>
            <person name="Nelson J."/>
            <person name="Hou S."/>
            <person name="Wollam A."/>
            <person name="Pepin K.H."/>
            <person name="Johnson M."/>
            <person name="Bhonagiri V."/>
            <person name="Nash W.E."/>
            <person name="Warren W."/>
            <person name="Chinwalla A."/>
            <person name="Mardis E.R."/>
            <person name="Wilson R.K."/>
        </authorList>
    </citation>
    <scope>NUCLEOTIDE SEQUENCE [LARGE SCALE GENOMIC DNA]</scope>
    <source>
        <strain evidence="3">A2-165</strain>
    </source>
</reference>
<name>C7HAM8_FAED2</name>
<protein>
    <submittedName>
        <fullName evidence="3">Uncharacterized protein</fullName>
    </submittedName>
</protein>
<comment type="caution">
    <text evidence="3">The sequence shown here is derived from an EMBL/GenBank/DDBJ whole genome shotgun (WGS) entry which is preliminary data.</text>
</comment>
<dbReference type="RefSeq" id="WP_005936100.1">
    <property type="nucleotide sequence ID" value="NZ_CP022479.1"/>
</dbReference>
<dbReference type="Pfam" id="PF18662">
    <property type="entry name" value="HTH_56"/>
    <property type="match status" value="1"/>
</dbReference>
<evidence type="ECO:0000313" key="4">
    <source>
        <dbReference type="Proteomes" id="UP000004619"/>
    </source>
</evidence>
<dbReference type="STRING" id="411483.FAEPRAA2165_03343"/>
<dbReference type="Pfam" id="PF06048">
    <property type="entry name" value="DUF927"/>
    <property type="match status" value="1"/>
</dbReference>
<dbReference type="InterPro" id="IPR040538">
    <property type="entry name" value="Cch_HTH"/>
</dbReference>
<feature type="domain" description="Cch helix turn helix" evidence="2">
    <location>
        <begin position="858"/>
        <end position="941"/>
    </location>
</feature>
<evidence type="ECO:0000259" key="1">
    <source>
        <dbReference type="Pfam" id="PF06048"/>
    </source>
</evidence>